<feature type="binding site" evidence="4">
    <location>
        <position position="211"/>
    </location>
    <ligand>
        <name>substrate</name>
    </ligand>
</feature>
<feature type="binding site" evidence="4">
    <location>
        <begin position="42"/>
        <end position="45"/>
    </location>
    <ligand>
        <name>substrate</name>
    </ligand>
</feature>
<dbReference type="PROSITE" id="PS01066">
    <property type="entry name" value="UPP_SYNTHASE"/>
    <property type="match status" value="1"/>
</dbReference>
<dbReference type="InterPro" id="IPR001441">
    <property type="entry name" value="UPP_synth-like"/>
</dbReference>
<protein>
    <recommendedName>
        <fullName evidence="4">Tritrans,polycis-undecaprenyl-diphosphate synthase (geranylgeranyl-diphosphate specific)</fullName>
        <ecNumber evidence="4">2.5.1.89</ecNumber>
    </recommendedName>
    <alternativeName>
        <fullName evidence="4">Undecaprenyl diphosphate synthase</fullName>
        <shortName evidence="4">UDS</shortName>
    </alternativeName>
    <alternativeName>
        <fullName evidence="4">Undecaprenyl pyrophosphate synthase</fullName>
        <shortName evidence="4">UPP synthase</shortName>
    </alternativeName>
</protein>
<comment type="function">
    <text evidence="4">Catalyzes the sequential condensation of isopentenyl diphosphate (IPP) with geranylgeranyl diphosphate (GGPP) to yield (2Z,6Z,10Z,14Z,18Z,22Z,26Z,30E,34E,38E)-undecaprenyl diphosphate (tritrans,heptacis-UPP). It is probably the precursor of glycosyl carrier lipids.</text>
</comment>
<feature type="binding site" evidence="4">
    <location>
        <begin position="86"/>
        <end position="88"/>
    </location>
    <ligand>
        <name>substrate</name>
    </ligand>
</feature>
<evidence type="ECO:0000313" key="7">
    <source>
        <dbReference type="Proteomes" id="UP000278149"/>
    </source>
</evidence>
<dbReference type="GO" id="GO:0045547">
    <property type="term" value="F:ditrans,polycis-polyprenyl diphosphate synthase [(2E,6E)-farnesyl diphosphate specific] activity"/>
    <property type="evidence" value="ECO:0007669"/>
    <property type="project" value="TreeGrafter"/>
</dbReference>
<dbReference type="PANTHER" id="PTHR10291:SF43">
    <property type="entry name" value="DEHYDRODOLICHYL DIPHOSPHATE SYNTHASE COMPLEX SUBUNIT DHDDS"/>
    <property type="match status" value="1"/>
</dbReference>
<dbReference type="PANTHER" id="PTHR10291">
    <property type="entry name" value="DEHYDRODOLICHYL DIPHOSPHATE SYNTHASE FAMILY MEMBER"/>
    <property type="match status" value="1"/>
</dbReference>
<feature type="binding site" evidence="4">
    <location>
        <position position="230"/>
    </location>
    <ligand>
        <name>Mg(2+)</name>
        <dbReference type="ChEBI" id="CHEBI:18420"/>
    </ligand>
</feature>
<reference evidence="6 7" key="1">
    <citation type="submission" date="2018-10" db="EMBL/GenBank/DDBJ databases">
        <title>Co-occurring genomic capacity for anaerobic methane metabolism and dissimilatory sulfite reduction discovered in the Korarchaeota.</title>
        <authorList>
            <person name="Mckay L.J."/>
            <person name="Dlakic M."/>
            <person name="Fields M.W."/>
            <person name="Delmont T.O."/>
            <person name="Eren A.M."/>
            <person name="Jay Z.J."/>
            <person name="Klingelsmith K.B."/>
            <person name="Rusch D.B."/>
            <person name="Inskeep W.P."/>
        </authorList>
    </citation>
    <scope>NUCLEOTIDE SEQUENCE [LARGE SCALE GENOMIC DNA]</scope>
    <source>
        <strain evidence="6 7">WS</strain>
    </source>
</reference>
<dbReference type="InterPro" id="IPR018520">
    <property type="entry name" value="UPP_synth-like_CS"/>
</dbReference>
<feature type="coiled-coil region" evidence="5">
    <location>
        <begin position="94"/>
        <end position="121"/>
    </location>
</feature>
<evidence type="ECO:0000256" key="1">
    <source>
        <dbReference type="ARBA" id="ARBA00022679"/>
    </source>
</evidence>
<organism evidence="6 7">
    <name type="scientific">Candidatus Korarchaeum cryptofilum</name>
    <dbReference type="NCBI Taxonomy" id="498846"/>
    <lineage>
        <taxon>Archaea</taxon>
        <taxon>Thermoproteota</taxon>
        <taxon>Candidatus Korarchaeia</taxon>
        <taxon>Candidatus Korarchaeales</taxon>
        <taxon>Candidatus Korarchaeaceae</taxon>
        <taxon>Candidatus Korarchaeum</taxon>
    </lineage>
</organism>
<feature type="active site" evidence="4">
    <location>
        <position position="41"/>
    </location>
</feature>
<evidence type="ECO:0000256" key="2">
    <source>
        <dbReference type="ARBA" id="ARBA00022723"/>
    </source>
</evidence>
<dbReference type="InterPro" id="IPR036424">
    <property type="entry name" value="UPP_synth-like_sf"/>
</dbReference>
<feature type="binding site" evidence="4">
    <location>
        <position position="41"/>
    </location>
    <ligand>
        <name>Mg(2+)</name>
        <dbReference type="ChEBI" id="CHEBI:18420"/>
    </ligand>
</feature>
<dbReference type="Pfam" id="PF01255">
    <property type="entry name" value="Prenyltransf"/>
    <property type="match status" value="1"/>
</dbReference>
<dbReference type="AlphaFoldDB" id="A0A3R9PF61"/>
<dbReference type="Gene3D" id="3.40.1180.10">
    <property type="entry name" value="Decaprenyl diphosphate synthase-like"/>
    <property type="match status" value="1"/>
</dbReference>
<dbReference type="EC" id="2.5.1.89" evidence="4"/>
<evidence type="ECO:0000256" key="3">
    <source>
        <dbReference type="ARBA" id="ARBA00022842"/>
    </source>
</evidence>
<evidence type="ECO:0000256" key="5">
    <source>
        <dbReference type="SAM" id="Coils"/>
    </source>
</evidence>
<comment type="similarity">
    <text evidence="4">Belongs to the UPP synthase family.</text>
</comment>
<sequence>MGLLKAVYRVASFLGMPFYLRYLESVVREGPIPKHVALILDGNRRYAIKRSLSWLEGYRIGANKTKELLEWLLDLGIEHVTLFAFSTENFRRPKDQVEAIFKAMEEKLLELKENIDTLKEREVSFRVVGRKDMLPEGIRSIAEEMEASTSGFSKTLNLAIAYGGRAEIVDAVRKIARKVKEGTLNPDEIDDDVIRMHLYAPDLPDPDLIVRTSGEERLSNFLLWQSAYSELYFCEVYLPELRKVDLLRAIRDYQRRKRRFGS</sequence>
<evidence type="ECO:0000256" key="4">
    <source>
        <dbReference type="HAMAP-Rule" id="MF_01139"/>
    </source>
</evidence>
<dbReference type="HAMAP" id="MF_01139">
    <property type="entry name" value="ISPT"/>
    <property type="match status" value="1"/>
</dbReference>
<accession>A0A3R9PF61</accession>
<keyword evidence="2 4" id="KW-0479">Metal-binding</keyword>
<dbReference type="CDD" id="cd00475">
    <property type="entry name" value="Cis_IPPS"/>
    <property type="match status" value="1"/>
</dbReference>
<dbReference type="Proteomes" id="UP000278149">
    <property type="component" value="Unassembled WGS sequence"/>
</dbReference>
<evidence type="ECO:0000313" key="6">
    <source>
        <dbReference type="EMBL" id="RSN70916.1"/>
    </source>
</evidence>
<keyword evidence="5" id="KW-0175">Coiled coil</keyword>
<dbReference type="FunFam" id="3.40.1180.10:FF:000003">
    <property type="entry name" value="Isoprenyl transferase 2"/>
    <property type="match status" value="1"/>
</dbReference>
<dbReference type="EMBL" id="RCOR01000001">
    <property type="protein sequence ID" value="RSN70916.1"/>
    <property type="molecule type" value="Genomic_DNA"/>
</dbReference>
<keyword evidence="3 4" id="KW-0460">Magnesium</keyword>
<feature type="active site" description="Proton acceptor" evidence="4">
    <location>
        <position position="89"/>
    </location>
</feature>
<feature type="binding site" evidence="4">
    <location>
        <position position="92"/>
    </location>
    <ligand>
        <name>substrate</name>
    </ligand>
</feature>
<proteinExistence type="inferred from homology"/>
<feature type="binding site" evidence="4">
    <location>
        <begin position="217"/>
        <end position="219"/>
    </location>
    <ligand>
        <name>substrate</name>
    </ligand>
</feature>
<comment type="catalytic activity">
    <reaction evidence="4">
        <text>geranylgeranyl diphosphate + 7 isopentenyl diphosphate = tri-trans,hepta-cis-undecaprenyl diphosphate + 7 diphosphate</text>
        <dbReference type="Rhea" id="RHEA:27622"/>
        <dbReference type="ChEBI" id="CHEBI:33019"/>
        <dbReference type="ChEBI" id="CHEBI:57533"/>
        <dbReference type="ChEBI" id="CHEBI:60388"/>
        <dbReference type="ChEBI" id="CHEBI:128769"/>
        <dbReference type="EC" id="2.5.1.89"/>
    </reaction>
</comment>
<dbReference type="RefSeq" id="WP_125740286.1">
    <property type="nucleotide sequence ID" value="NZ_RCOR01000001.1"/>
</dbReference>
<dbReference type="GO" id="GO:0016094">
    <property type="term" value="P:polyprenol biosynthetic process"/>
    <property type="evidence" value="ECO:0007669"/>
    <property type="project" value="TreeGrafter"/>
</dbReference>
<comment type="caution">
    <text evidence="6">The sequence shown here is derived from an EMBL/GenBank/DDBJ whole genome shotgun (WGS) entry which is preliminary data.</text>
</comment>
<dbReference type="GO" id="GO:0000287">
    <property type="term" value="F:magnesium ion binding"/>
    <property type="evidence" value="ECO:0007669"/>
    <property type="project" value="UniProtKB-UniRule"/>
</dbReference>
<comment type="subunit">
    <text evidence="4">Homodimer.</text>
</comment>
<keyword evidence="1 4" id="KW-0808">Transferase</keyword>
<dbReference type="SUPFAM" id="SSF64005">
    <property type="entry name" value="Undecaprenyl diphosphate synthase"/>
    <property type="match status" value="1"/>
</dbReference>
<feature type="binding site" evidence="4">
    <location>
        <position position="90"/>
    </location>
    <ligand>
        <name>substrate</name>
    </ligand>
</feature>
<dbReference type="NCBIfam" id="TIGR00055">
    <property type="entry name" value="uppS"/>
    <property type="match status" value="1"/>
</dbReference>
<comment type="caution">
    <text evidence="4">Lacks conserved residue(s) required for the propagation of feature annotation.</text>
</comment>
<gene>
    <name evidence="4 6" type="primary">uppS</name>
    <name evidence="6" type="ORF">D9Q81_00090</name>
</gene>
<name>A0A3R9PF61_9CREN</name>
<comment type="cofactor">
    <cofactor evidence="4">
        <name>Mg(2+)</name>
        <dbReference type="ChEBI" id="CHEBI:18420"/>
    </cofactor>
    <text evidence="4">Binds 2 magnesium ions per subunit.</text>
</comment>